<dbReference type="RefSeq" id="WP_069643910.1">
    <property type="nucleotide sequence ID" value="NZ_MIJE01000033.1"/>
</dbReference>
<dbReference type="AlphaFoldDB" id="A0A1E5FZN4"/>
<proteinExistence type="predicted"/>
<comment type="caution">
    <text evidence="1">The sequence shown here is derived from an EMBL/GenBank/DDBJ whole genome shotgun (WGS) entry which is preliminary data.</text>
</comment>
<gene>
    <name evidence="1" type="ORF">BHF68_09575</name>
</gene>
<dbReference type="OrthoDB" id="2652483at2"/>
<name>A0A1E5FZN4_9FIRM</name>
<dbReference type="EMBL" id="MIJE01000033">
    <property type="protein sequence ID" value="OEF95990.1"/>
    <property type="molecule type" value="Genomic_DNA"/>
</dbReference>
<evidence type="ECO:0000313" key="2">
    <source>
        <dbReference type="Proteomes" id="UP000094296"/>
    </source>
</evidence>
<dbReference type="STRING" id="766136.BHF68_09575"/>
<sequence length="170" mass="19975">MNSIKIPYIALSFFFSLLLLISSFFAYNQYFVIQPLHNLISEIEGVSDTEITSTLNKREIIIYLETDNLMGSYHEIINAVNEVVDSDIYTIEIKDDRNQLIIDKYNNLSFYVFEAIENNQYSAFNNIMDSVSKPYDLRIEMDENIIYVNLKNGEHYLYKLIPRKQNKLVT</sequence>
<reference evidence="1 2" key="1">
    <citation type="submission" date="2016-09" db="EMBL/GenBank/DDBJ databases">
        <title>Draft genome sequence for the type strain of Desulfuribacillus alkaliarsenatis AHT28, an obligately anaerobic, sulfidogenic bacterium isolated from Russian soda lake sediments.</title>
        <authorList>
            <person name="Abin C.A."/>
            <person name="Hollibaugh J.T."/>
        </authorList>
    </citation>
    <scope>NUCLEOTIDE SEQUENCE [LARGE SCALE GENOMIC DNA]</scope>
    <source>
        <strain evidence="1 2">AHT28</strain>
    </source>
</reference>
<keyword evidence="2" id="KW-1185">Reference proteome</keyword>
<accession>A0A1E5FZN4</accession>
<protein>
    <submittedName>
        <fullName evidence="1">Uncharacterized protein</fullName>
    </submittedName>
</protein>
<dbReference type="Proteomes" id="UP000094296">
    <property type="component" value="Unassembled WGS sequence"/>
</dbReference>
<organism evidence="1 2">
    <name type="scientific">Desulfuribacillus alkaliarsenatis</name>
    <dbReference type="NCBI Taxonomy" id="766136"/>
    <lineage>
        <taxon>Bacteria</taxon>
        <taxon>Bacillati</taxon>
        <taxon>Bacillota</taxon>
        <taxon>Desulfuribacillia</taxon>
        <taxon>Desulfuribacillales</taxon>
        <taxon>Desulfuribacillaceae</taxon>
        <taxon>Desulfuribacillus</taxon>
    </lineage>
</organism>
<evidence type="ECO:0000313" key="1">
    <source>
        <dbReference type="EMBL" id="OEF95990.1"/>
    </source>
</evidence>